<evidence type="ECO:0000313" key="2">
    <source>
        <dbReference type="EMBL" id="KPL87142.1"/>
    </source>
</evidence>
<evidence type="ECO:0000313" key="3">
    <source>
        <dbReference type="Proteomes" id="UP000037784"/>
    </source>
</evidence>
<dbReference type="Proteomes" id="UP000050502">
    <property type="component" value="Unassembled WGS sequence"/>
</dbReference>
<organism evidence="1 3">
    <name type="scientific">Ardenticatena maritima</name>
    <dbReference type="NCBI Taxonomy" id="872965"/>
    <lineage>
        <taxon>Bacteria</taxon>
        <taxon>Bacillati</taxon>
        <taxon>Chloroflexota</taxon>
        <taxon>Ardenticatenia</taxon>
        <taxon>Ardenticatenales</taxon>
        <taxon>Ardenticatenaceae</taxon>
        <taxon>Ardenticatena</taxon>
    </lineage>
</organism>
<proteinExistence type="predicted"/>
<name>A0A0M8K8Y7_9CHLR</name>
<dbReference type="RefSeq" id="WP_054493046.1">
    <property type="nucleotide sequence ID" value="NZ_BBZA01000121.1"/>
</dbReference>
<dbReference type="Proteomes" id="UP000037784">
    <property type="component" value="Unassembled WGS sequence"/>
</dbReference>
<dbReference type="InterPro" id="IPR043519">
    <property type="entry name" value="NT_sf"/>
</dbReference>
<dbReference type="AlphaFoldDB" id="A0A0M8K8Y7"/>
<dbReference type="PANTHER" id="PTHR43852">
    <property type="entry name" value="NUCLEOTIDYLTRANSFERASE"/>
    <property type="match status" value="1"/>
</dbReference>
<reference evidence="2 4" key="2">
    <citation type="submission" date="2015-07" db="EMBL/GenBank/DDBJ databases">
        <title>Whole genome sequence of Ardenticatena maritima DSM 23922.</title>
        <authorList>
            <person name="Hemp J."/>
            <person name="Ward L.M."/>
            <person name="Pace L.A."/>
            <person name="Fischer W.W."/>
        </authorList>
    </citation>
    <scope>NUCLEOTIDE SEQUENCE [LARGE SCALE GENOMIC DNA]</scope>
    <source>
        <strain evidence="2 4">110S</strain>
    </source>
</reference>
<reference evidence="1" key="1">
    <citation type="journal article" date="2015" name="Genome Announc.">
        <title>Draft Genome Sequence of a Heterotrophic Facultative Anaerobic Thermophilic Bacterium, Ardenticatena maritima Strain 110ST.</title>
        <authorList>
            <person name="Kawaichi S."/>
            <person name="Yoshida T."/>
            <person name="Sako Y."/>
            <person name="Nakamura R."/>
        </authorList>
    </citation>
    <scope>NUCLEOTIDE SEQUENCE [LARGE SCALE GENOMIC DNA]</scope>
    <source>
        <strain evidence="1">110S</strain>
    </source>
</reference>
<sequence>MHSPKGEPPSGTNQSHYDDQLAALAARYDLIAIYAFGSRAKEAAAVVRGEQARLSRDTPSDLDIGVVPRMGRRLSLDEKVKLALALEDLFDVPRVDLVVAPDVSIWLAVDIVHGELLYTPDPVAEAEYQLYVLARANDLYPWSREAIEAFKREGIFGKKNDDAR</sequence>
<reference evidence="3" key="3">
    <citation type="submission" date="2015-08" db="EMBL/GenBank/DDBJ databases">
        <title>Draft Genome Sequence of a Heterotrophic Facultative Anaerobic Bacterium Ardenticatena maritima Strain 110S.</title>
        <authorList>
            <person name="Kawaichi S."/>
            <person name="Yoshida T."/>
            <person name="Sako Y."/>
            <person name="Nakamura R."/>
        </authorList>
    </citation>
    <scope>NUCLEOTIDE SEQUENCE [LARGE SCALE GENOMIC DNA]</scope>
    <source>
        <strain evidence="3">110S</strain>
    </source>
</reference>
<comment type="caution">
    <text evidence="1">The sequence shown here is derived from an EMBL/GenBank/DDBJ whole genome shotgun (WGS) entry which is preliminary data.</text>
</comment>
<dbReference type="EMBL" id="LGKN01000006">
    <property type="protein sequence ID" value="KPL87142.1"/>
    <property type="molecule type" value="Genomic_DNA"/>
</dbReference>
<dbReference type="Gene3D" id="3.30.460.10">
    <property type="entry name" value="Beta Polymerase, domain 2"/>
    <property type="match status" value="1"/>
</dbReference>
<accession>A0A0M8K8Y7</accession>
<evidence type="ECO:0000313" key="1">
    <source>
        <dbReference type="EMBL" id="GAP63172.1"/>
    </source>
</evidence>
<dbReference type="OrthoDB" id="1809212at2"/>
<dbReference type="PANTHER" id="PTHR43852:SF2">
    <property type="entry name" value="PROTEIN ADENYLYLTRANSFERASE MNTA"/>
    <property type="match status" value="1"/>
</dbReference>
<evidence type="ECO:0000313" key="4">
    <source>
        <dbReference type="Proteomes" id="UP000050502"/>
    </source>
</evidence>
<protein>
    <submittedName>
        <fullName evidence="1">Uncharacterized protein</fullName>
    </submittedName>
</protein>
<keyword evidence="3" id="KW-1185">Reference proteome</keyword>
<dbReference type="InterPro" id="IPR052930">
    <property type="entry name" value="TA_antitoxin_MntA"/>
</dbReference>
<dbReference type="SUPFAM" id="SSF81301">
    <property type="entry name" value="Nucleotidyltransferase"/>
    <property type="match status" value="1"/>
</dbReference>
<dbReference type="STRING" id="872965.SE16_11410"/>
<dbReference type="EMBL" id="BBZA01000121">
    <property type="protein sequence ID" value="GAP63172.1"/>
    <property type="molecule type" value="Genomic_DNA"/>
</dbReference>
<gene>
    <name evidence="1" type="ORF">ARMA_1595</name>
    <name evidence="2" type="ORF">SE16_11410</name>
</gene>